<dbReference type="GO" id="GO:0004674">
    <property type="term" value="F:protein serine/threonine kinase activity"/>
    <property type="evidence" value="ECO:0007669"/>
    <property type="project" value="TreeGrafter"/>
</dbReference>
<dbReference type="SMART" id="SM00220">
    <property type="entry name" value="S_TKc"/>
    <property type="match status" value="1"/>
</dbReference>
<evidence type="ECO:0000313" key="2">
    <source>
        <dbReference type="EMBL" id="PGH16654.1"/>
    </source>
</evidence>
<evidence type="ECO:0000259" key="1">
    <source>
        <dbReference type="SMART" id="SM00220"/>
    </source>
</evidence>
<dbReference type="Gene3D" id="1.10.510.10">
    <property type="entry name" value="Transferase(Phosphotransferase) domain 1"/>
    <property type="match status" value="1"/>
</dbReference>
<dbReference type="PANTHER" id="PTHR44167">
    <property type="entry name" value="OVARIAN-SPECIFIC SERINE/THREONINE-PROTEIN KINASE LOK-RELATED"/>
    <property type="match status" value="1"/>
</dbReference>
<accession>A0A2B7XXZ0</accession>
<protein>
    <recommendedName>
        <fullName evidence="1">Protein kinase domain-containing protein</fullName>
    </recommendedName>
</protein>
<feature type="domain" description="Protein kinase" evidence="1">
    <location>
        <begin position="211"/>
        <end position="366"/>
    </location>
</feature>
<dbReference type="GO" id="GO:0005737">
    <property type="term" value="C:cytoplasm"/>
    <property type="evidence" value="ECO:0007669"/>
    <property type="project" value="TreeGrafter"/>
</dbReference>
<sequence>MAFTTSRHVLHNRAFTAPRLTPNNLALFSLLPLNAKARHVVDHPDNSDLISVYTGPDGQTAHVIDIGFHIPSTSPMTLATLGRSGCDVMILGSLVARNQCSFEININGLVMLSDNSCTMSTQFFGDDAIPFQRQRGRRAVVFPTCNTPFGMAGTNNDLVTFQIIWHEFTFSVKDEIRKRGARLPPKRITDDIPTGRSTGVHSALPPMALRYVTTERLGSGAFGAVFKGVDVEKGRLSSGEENQAVGGGDGSLSGWFPSLPDAGGASYLAKNNVIHRDVKPGNVLYSRSANGYDFVLGDFGVCNFVGHAYTQCGTENIVLQKSQGDLTYKPRKWISDAIRDLEDLKEMTELDVSRRAIAADMLRKLFGEENSSIARHAAHDGTLRQESVPEMMSASTILGRGGPEEIGETTLTVTVQAGVDNHEQSAHGNGEEELVPISLLP</sequence>
<dbReference type="GO" id="GO:0005634">
    <property type="term" value="C:nucleus"/>
    <property type="evidence" value="ECO:0007669"/>
    <property type="project" value="TreeGrafter"/>
</dbReference>
<gene>
    <name evidence="2" type="ORF">AJ80_05156</name>
</gene>
<dbReference type="OrthoDB" id="4062651at2759"/>
<organism evidence="2 3">
    <name type="scientific">Polytolypa hystricis (strain UAMH7299)</name>
    <dbReference type="NCBI Taxonomy" id="1447883"/>
    <lineage>
        <taxon>Eukaryota</taxon>
        <taxon>Fungi</taxon>
        <taxon>Dikarya</taxon>
        <taxon>Ascomycota</taxon>
        <taxon>Pezizomycotina</taxon>
        <taxon>Eurotiomycetes</taxon>
        <taxon>Eurotiomycetidae</taxon>
        <taxon>Onygenales</taxon>
        <taxon>Onygenales incertae sedis</taxon>
        <taxon>Polytolypa</taxon>
    </lineage>
</organism>
<dbReference type="InterPro" id="IPR000719">
    <property type="entry name" value="Prot_kinase_dom"/>
</dbReference>
<proteinExistence type="predicted"/>
<reference evidence="2 3" key="1">
    <citation type="submission" date="2017-10" db="EMBL/GenBank/DDBJ databases">
        <title>Comparative genomics in systemic dimorphic fungi from Ajellomycetaceae.</title>
        <authorList>
            <person name="Munoz J.F."/>
            <person name="Mcewen J.G."/>
            <person name="Clay O.K."/>
            <person name="Cuomo C.A."/>
        </authorList>
    </citation>
    <scope>NUCLEOTIDE SEQUENCE [LARGE SCALE GENOMIC DNA]</scope>
    <source>
        <strain evidence="2 3">UAMH7299</strain>
    </source>
</reference>
<dbReference type="STRING" id="1447883.A0A2B7XXZ0"/>
<dbReference type="EMBL" id="PDNA01000072">
    <property type="protein sequence ID" value="PGH16654.1"/>
    <property type="molecule type" value="Genomic_DNA"/>
</dbReference>
<dbReference type="GO" id="GO:0044773">
    <property type="term" value="P:mitotic DNA damage checkpoint signaling"/>
    <property type="evidence" value="ECO:0007669"/>
    <property type="project" value="TreeGrafter"/>
</dbReference>
<dbReference type="InterPro" id="IPR011009">
    <property type="entry name" value="Kinase-like_dom_sf"/>
</dbReference>
<dbReference type="PANTHER" id="PTHR44167:SF24">
    <property type="entry name" value="SERINE_THREONINE-PROTEIN KINASE CHK2"/>
    <property type="match status" value="1"/>
</dbReference>
<comment type="caution">
    <text evidence="2">The sequence shown here is derived from an EMBL/GenBank/DDBJ whole genome shotgun (WGS) entry which is preliminary data.</text>
</comment>
<keyword evidence="3" id="KW-1185">Reference proteome</keyword>
<dbReference type="AlphaFoldDB" id="A0A2B7XXZ0"/>
<dbReference type="SUPFAM" id="SSF56112">
    <property type="entry name" value="Protein kinase-like (PK-like)"/>
    <property type="match status" value="1"/>
</dbReference>
<dbReference type="Proteomes" id="UP000224634">
    <property type="component" value="Unassembled WGS sequence"/>
</dbReference>
<evidence type="ECO:0000313" key="3">
    <source>
        <dbReference type="Proteomes" id="UP000224634"/>
    </source>
</evidence>
<name>A0A2B7XXZ0_POLH7</name>
<dbReference type="GO" id="GO:0005524">
    <property type="term" value="F:ATP binding"/>
    <property type="evidence" value="ECO:0007669"/>
    <property type="project" value="InterPro"/>
</dbReference>